<protein>
    <submittedName>
        <fullName evidence="1">Uncharacterized protein</fullName>
    </submittedName>
</protein>
<keyword evidence="2" id="KW-1185">Reference proteome</keyword>
<sequence>MTYLVAYTDKENMEYSQITCKDYAEAEREVLRLEKAGHLHIEIISNQEAYDGDESSFLE</sequence>
<evidence type="ECO:0000313" key="2">
    <source>
        <dbReference type="Proteomes" id="UP001284771"/>
    </source>
</evidence>
<dbReference type="RefSeq" id="WP_163070641.1">
    <property type="nucleotide sequence ID" value="NZ_CANLXW010000083.1"/>
</dbReference>
<organism evidence="1 2">
    <name type="scientific">Priestia flexa</name>
    <dbReference type="NCBI Taxonomy" id="86664"/>
    <lineage>
        <taxon>Bacteria</taxon>
        <taxon>Bacillati</taxon>
        <taxon>Bacillota</taxon>
        <taxon>Bacilli</taxon>
        <taxon>Bacillales</taxon>
        <taxon>Bacillaceae</taxon>
        <taxon>Priestia</taxon>
    </lineage>
</organism>
<comment type="caution">
    <text evidence="1">The sequence shown here is derived from an EMBL/GenBank/DDBJ whole genome shotgun (WGS) entry which is preliminary data.</text>
</comment>
<accession>A0ABU4J6R9</accession>
<proteinExistence type="predicted"/>
<dbReference type="Proteomes" id="UP001284771">
    <property type="component" value="Unassembled WGS sequence"/>
</dbReference>
<reference evidence="2" key="1">
    <citation type="submission" date="2023-07" db="EMBL/GenBank/DDBJ databases">
        <title>Draft genomic sequences of Priestia flexa CCM isolated from the soil of an abandoned mine contaminated by free cyanide in the high Andean zone of Tacna, Peru.</title>
        <authorList>
            <person name="Caceda Quiroz C.J."/>
            <person name="Maraza Chooque G.J."/>
            <person name="Fora Quispe G.L."/>
            <person name="Carpio Mamani M."/>
        </authorList>
    </citation>
    <scope>NUCLEOTIDE SEQUENCE [LARGE SCALE GENOMIC DNA]</scope>
    <source>
        <strain evidence="2">CCM</strain>
    </source>
</reference>
<gene>
    <name evidence="1" type="ORF">RIB56_11190</name>
</gene>
<evidence type="ECO:0000313" key="1">
    <source>
        <dbReference type="EMBL" id="MDW8516699.1"/>
    </source>
</evidence>
<dbReference type="EMBL" id="JAWUZT010000030">
    <property type="protein sequence ID" value="MDW8516699.1"/>
    <property type="molecule type" value="Genomic_DNA"/>
</dbReference>
<name>A0ABU4J6R9_9BACI</name>